<evidence type="ECO:0000313" key="2">
    <source>
        <dbReference type="Proteomes" id="UP000234681"/>
    </source>
</evidence>
<accession>A6HLB5</accession>
<evidence type="ECO:0000313" key="1">
    <source>
        <dbReference type="EMBL" id="EDM06820.1"/>
    </source>
</evidence>
<protein>
    <submittedName>
        <fullName evidence="1">RCG33272</fullName>
    </submittedName>
</protein>
<reference evidence="1 2" key="1">
    <citation type="submission" date="2005-07" db="EMBL/GenBank/DDBJ databases">
        <authorList>
            <person name="Mural R.J."/>
            <person name="Li P.W."/>
            <person name="Adams M.D."/>
            <person name="Amanatides P.G."/>
            <person name="Baden-Tillson H."/>
            <person name="Barnstead M."/>
            <person name="Chin S.H."/>
            <person name="Dew I."/>
            <person name="Evans C.A."/>
            <person name="Ferriera S."/>
            <person name="Flanigan M."/>
            <person name="Fosler C."/>
            <person name="Glodek A."/>
            <person name="Gu Z."/>
            <person name="Holt R.A."/>
            <person name="Jennings D."/>
            <person name="Kraft C.L."/>
            <person name="Lu F."/>
            <person name="Nguyen T."/>
            <person name="Nusskern D.R."/>
            <person name="Pfannkoch C.M."/>
            <person name="Sitter C."/>
            <person name="Sutton G.G."/>
            <person name="Venter J.C."/>
            <person name="Wang Z."/>
            <person name="Woodage T."/>
            <person name="Zheng X.H."/>
            <person name="Zhong F."/>
        </authorList>
    </citation>
    <scope>NUCLEOTIDE SEQUENCE [LARGE SCALE GENOMIC DNA]</scope>
    <source>
        <strain>BN</strain>
        <strain evidence="2">Sprague-Dawley</strain>
    </source>
</reference>
<proteinExistence type="predicted"/>
<organism evidence="1 2">
    <name type="scientific">Rattus norvegicus</name>
    <name type="common">Rat</name>
    <dbReference type="NCBI Taxonomy" id="10116"/>
    <lineage>
        <taxon>Eukaryota</taxon>
        <taxon>Metazoa</taxon>
        <taxon>Chordata</taxon>
        <taxon>Craniata</taxon>
        <taxon>Vertebrata</taxon>
        <taxon>Euteleostomi</taxon>
        <taxon>Mammalia</taxon>
        <taxon>Eutheria</taxon>
        <taxon>Euarchontoglires</taxon>
        <taxon>Glires</taxon>
        <taxon>Rodentia</taxon>
        <taxon>Myomorpha</taxon>
        <taxon>Muroidea</taxon>
        <taxon>Muridae</taxon>
        <taxon>Murinae</taxon>
        <taxon>Rattus</taxon>
    </lineage>
</organism>
<gene>
    <name evidence="1" type="ORF">rCG_33272</name>
</gene>
<name>A6HLB5_RAT</name>
<dbReference type="Proteomes" id="UP000234681">
    <property type="component" value="Chromosome 10"/>
</dbReference>
<dbReference type="EMBL" id="CH473948">
    <property type="protein sequence ID" value="EDM06820.1"/>
    <property type="molecule type" value="Genomic_DNA"/>
</dbReference>
<dbReference type="AlphaFoldDB" id="A6HLB5"/>
<sequence>MKSTPKSLCGRLQSKFG</sequence>